<evidence type="ECO:0000259" key="4">
    <source>
        <dbReference type="PROSITE" id="PS50158"/>
    </source>
</evidence>
<dbReference type="SUPFAM" id="SSF57756">
    <property type="entry name" value="Retrovirus zinc finger-like domains"/>
    <property type="match status" value="1"/>
</dbReference>
<feature type="coiled-coil region" evidence="2">
    <location>
        <begin position="49"/>
        <end position="76"/>
    </location>
</feature>
<accession>A0A6V7QH84</accession>
<feature type="region of interest" description="Disordered" evidence="3">
    <location>
        <begin position="247"/>
        <end position="284"/>
    </location>
</feature>
<dbReference type="PROSITE" id="PS50158">
    <property type="entry name" value="ZF_CCHC"/>
    <property type="match status" value="1"/>
</dbReference>
<proteinExistence type="predicted"/>
<dbReference type="InterPro" id="IPR036875">
    <property type="entry name" value="Znf_CCHC_sf"/>
</dbReference>
<dbReference type="InterPro" id="IPR001878">
    <property type="entry name" value="Znf_CCHC"/>
</dbReference>
<dbReference type="GO" id="GO:0008270">
    <property type="term" value="F:zinc ion binding"/>
    <property type="evidence" value="ECO:0007669"/>
    <property type="project" value="UniProtKB-KW"/>
</dbReference>
<protein>
    <recommendedName>
        <fullName evidence="4">CCHC-type domain-containing protein</fullName>
    </recommendedName>
</protein>
<name>A0A6V7QH84_ANACO</name>
<evidence type="ECO:0000256" key="3">
    <source>
        <dbReference type="SAM" id="MobiDB-lite"/>
    </source>
</evidence>
<evidence type="ECO:0000256" key="1">
    <source>
        <dbReference type="PROSITE-ProRule" id="PRU00047"/>
    </source>
</evidence>
<keyword evidence="1" id="KW-0863">Zinc-finger</keyword>
<dbReference type="PANTHER" id="PTHR34482">
    <property type="entry name" value="DNA DAMAGE-INDUCIBLE PROTEIN 1-LIKE"/>
    <property type="match status" value="1"/>
</dbReference>
<evidence type="ECO:0000313" key="5">
    <source>
        <dbReference type="EMBL" id="CAD1842460.1"/>
    </source>
</evidence>
<organism evidence="5">
    <name type="scientific">Ananas comosus var. bracteatus</name>
    <name type="common">red pineapple</name>
    <dbReference type="NCBI Taxonomy" id="296719"/>
    <lineage>
        <taxon>Eukaryota</taxon>
        <taxon>Viridiplantae</taxon>
        <taxon>Streptophyta</taxon>
        <taxon>Embryophyta</taxon>
        <taxon>Tracheophyta</taxon>
        <taxon>Spermatophyta</taxon>
        <taxon>Magnoliopsida</taxon>
        <taxon>Liliopsida</taxon>
        <taxon>Poales</taxon>
        <taxon>Bromeliaceae</taxon>
        <taxon>Bromelioideae</taxon>
        <taxon>Ananas</taxon>
    </lineage>
</organism>
<sequence length="390" mass="43047">MPDLDLVKKSVRSAAELTGNFVVILIPLFPQSRDRVSRSTIAVKQAESMQCQGEQIQRLQKALERQQAAAAQVGTEQPAPPAVVPTVVEGVAAATIPVTAIAAGSGTSNLDEFSPPTFDREKVEPSMVEAWIDSMESLFEDIYIYTLEKDKVHLATHCLEKAANVWWEQVSQVEIRRSFGGRFPAGILHIIDCVSDVVRDDRDRADWFLRGLRPEIYKAVQILKLTTFAKVFDRALWAEHGNAYAREERESMAESRDKGKKRAAGAGGRPNAKKPPQYPRQQSKNWRPSQCVICGSKHRPSACPQREGKCYKCGQAEHIVQECLSWASSAPTAASVLSTPRQLIGLPPTLSAGRASAPRQPEGSRAPSGRDFATQVEEPAVQMMSWQVLF</sequence>
<evidence type="ECO:0000256" key="2">
    <source>
        <dbReference type="SAM" id="Coils"/>
    </source>
</evidence>
<feature type="region of interest" description="Disordered" evidence="3">
    <location>
        <begin position="347"/>
        <end position="371"/>
    </location>
</feature>
<feature type="domain" description="CCHC-type" evidence="4">
    <location>
        <begin position="309"/>
        <end position="323"/>
    </location>
</feature>
<keyword evidence="2" id="KW-0175">Coiled coil</keyword>
<dbReference type="GO" id="GO:0003676">
    <property type="term" value="F:nucleic acid binding"/>
    <property type="evidence" value="ECO:0007669"/>
    <property type="project" value="InterPro"/>
</dbReference>
<dbReference type="Gene3D" id="4.10.60.10">
    <property type="entry name" value="Zinc finger, CCHC-type"/>
    <property type="match status" value="1"/>
</dbReference>
<dbReference type="PANTHER" id="PTHR34482:SF49">
    <property type="entry name" value="RETROTRANSPOSON GAG DOMAIN-CONTAINING PROTEIN"/>
    <property type="match status" value="1"/>
</dbReference>
<feature type="compositionally biased region" description="Basic and acidic residues" evidence="3">
    <location>
        <begin position="247"/>
        <end position="257"/>
    </location>
</feature>
<dbReference type="AlphaFoldDB" id="A0A6V7QH84"/>
<gene>
    <name evidence="5" type="ORF">CB5_LOCUS25671</name>
</gene>
<dbReference type="EMBL" id="LR862136">
    <property type="protein sequence ID" value="CAD1842460.1"/>
    <property type="molecule type" value="Genomic_DNA"/>
</dbReference>
<reference evidence="5" key="1">
    <citation type="submission" date="2020-07" db="EMBL/GenBank/DDBJ databases">
        <authorList>
            <person name="Lin J."/>
        </authorList>
    </citation>
    <scope>NUCLEOTIDE SEQUENCE</scope>
</reference>
<keyword evidence="1" id="KW-0479">Metal-binding</keyword>
<keyword evidence="1" id="KW-0862">Zinc</keyword>